<dbReference type="Proteomes" id="UP001189429">
    <property type="component" value="Unassembled WGS sequence"/>
</dbReference>
<reference evidence="1" key="1">
    <citation type="submission" date="2023-10" db="EMBL/GenBank/DDBJ databases">
        <authorList>
            <person name="Chen Y."/>
            <person name="Shah S."/>
            <person name="Dougan E. K."/>
            <person name="Thang M."/>
            <person name="Chan C."/>
        </authorList>
    </citation>
    <scope>NUCLEOTIDE SEQUENCE [LARGE SCALE GENOMIC DNA]</scope>
</reference>
<evidence type="ECO:0000313" key="2">
    <source>
        <dbReference type="Proteomes" id="UP001189429"/>
    </source>
</evidence>
<gene>
    <name evidence="1" type="ORF">PCOR1329_LOCUS21037</name>
</gene>
<organism evidence="1 2">
    <name type="scientific">Prorocentrum cordatum</name>
    <dbReference type="NCBI Taxonomy" id="2364126"/>
    <lineage>
        <taxon>Eukaryota</taxon>
        <taxon>Sar</taxon>
        <taxon>Alveolata</taxon>
        <taxon>Dinophyceae</taxon>
        <taxon>Prorocentrales</taxon>
        <taxon>Prorocentraceae</taxon>
        <taxon>Prorocentrum</taxon>
    </lineage>
</organism>
<accession>A0ABN9RIK0</accession>
<feature type="non-terminal residue" evidence="1">
    <location>
        <position position="1"/>
    </location>
</feature>
<proteinExistence type="predicted"/>
<sequence length="151" mass="15279">EAAQSRVTALGLDTAQVRAHVAARPGDEGARALPACVSVGTMLPSGGAKCYMKLVRASQLRRGPGQRAACEPGGPPAPDEARAGLLVVAFSASQGEPEWLGLLRRMAGQRARALPPPRGPVAAEVDLGAAGAAGADAERAISRRRAKGGAL</sequence>
<evidence type="ECO:0000313" key="1">
    <source>
        <dbReference type="EMBL" id="CAK0818917.1"/>
    </source>
</evidence>
<comment type="caution">
    <text evidence="1">The sequence shown here is derived from an EMBL/GenBank/DDBJ whole genome shotgun (WGS) entry which is preliminary data.</text>
</comment>
<protein>
    <submittedName>
        <fullName evidence="1">Uncharacterized protein</fullName>
    </submittedName>
</protein>
<keyword evidence="2" id="KW-1185">Reference proteome</keyword>
<dbReference type="EMBL" id="CAUYUJ010006876">
    <property type="protein sequence ID" value="CAK0818917.1"/>
    <property type="molecule type" value="Genomic_DNA"/>
</dbReference>
<feature type="non-terminal residue" evidence="1">
    <location>
        <position position="151"/>
    </location>
</feature>
<name>A0ABN9RIK0_9DINO</name>